<evidence type="ECO:0000259" key="21">
    <source>
        <dbReference type="Pfam" id="PF02225"/>
    </source>
</evidence>
<sequence length="819" mass="90936">MNPIRSCSRYEYLDSDSGAAMPGEEEDSFIAPHSQSRAGSQPASPLRSDLKLSDPNAGVDIRKDRSPTMHLSNKTIAVIATIVAACIGIGIGVIIGWFSSQAQFPKAEPCETGWSDALKEEDKNVGKVLMNEMQASNMKEYLRKLTSTPHLAGTPADKINADYVKNEWISYGLEPVRQNAYNVLLCYPDKEKPNYVKILNSNNTEFFKSQSEEPPLDVGSISNDTVRPFNAYAANGTVEGDLVYVNYGRVEDFQYLERTLHMNVTGKIAIARYGKIFRGDKAKQAETFGAVGLILYSDPADFAVDGISSVYPDSWWLPGSGVQRGSLAVQQGLGGDPLTPGYPSLENAFREDESSASLPRIPVQPIGYDDAKTLLGELEGDEVPENWRGTLQGLTYRLGPTLKNNRKAKLEVYNQNERRTVYNVIGMLRGSIEPDRYVILGNHRDAWVFGAVDPSSGTAVMMEIARVMGKLYKEGRFQPRRSIVFCSWAAEEYSLIGSTEWVEEFSKILGGRAVAYLNVDISVQGNYTFRAKATPNLFNAIYEAAKQVPDAPHPGHLATVYDTWLNRRPWSDTNAVPYVLNIGSGSDYAAFMGVLGISSVDLRYDYDIGYGISSYPLYHSMYETFHLVSEIMDPNFQYHLATGRVWTELARSLADALILPLDCRTYVSHLNESISSLKKEYADKMSLQGITFDAIDAALAELSKTADWLHSYIGKMEMKDPFEVRKVNDQLMFMERAFIDPFGLPGRPLQRHIAFAPSSKDSYYGDAFPGIVDLMFDIDNAVDSAKQWDLVRQHMSVVAFTLQSVASTLTSVDVLGVQP</sequence>
<evidence type="ECO:0000256" key="18">
    <source>
        <dbReference type="ARBA" id="ARBA00066561"/>
    </source>
</evidence>
<dbReference type="Gene3D" id="3.50.30.30">
    <property type="match status" value="1"/>
</dbReference>
<accession>A0A8B7YX98</accession>
<evidence type="ECO:0000256" key="13">
    <source>
        <dbReference type="ARBA" id="ARBA00022997"/>
    </source>
</evidence>
<dbReference type="InterPro" id="IPR046450">
    <property type="entry name" value="PA_dom_sf"/>
</dbReference>
<evidence type="ECO:0000256" key="7">
    <source>
        <dbReference type="ARBA" id="ARBA00022692"/>
    </source>
</evidence>
<keyword evidence="24" id="KW-1185">Reference proteome</keyword>
<evidence type="ECO:0000256" key="9">
    <source>
        <dbReference type="ARBA" id="ARBA00022801"/>
    </source>
</evidence>
<keyword evidence="7 20" id="KW-0812">Transmembrane</keyword>
<keyword evidence="9" id="KW-0378">Hydrolase</keyword>
<evidence type="ECO:0000256" key="12">
    <source>
        <dbReference type="ARBA" id="ARBA00022989"/>
    </source>
</evidence>
<dbReference type="SUPFAM" id="SSF52025">
    <property type="entry name" value="PA domain"/>
    <property type="match status" value="1"/>
</dbReference>
<evidence type="ECO:0000259" key="22">
    <source>
        <dbReference type="Pfam" id="PF04253"/>
    </source>
</evidence>
<evidence type="ECO:0000256" key="3">
    <source>
        <dbReference type="ARBA" id="ARBA00005634"/>
    </source>
</evidence>
<dbReference type="SUPFAM" id="SSF53187">
    <property type="entry name" value="Zn-dependent exopeptidases"/>
    <property type="match status" value="1"/>
</dbReference>
<evidence type="ECO:0000256" key="15">
    <source>
        <dbReference type="ARBA" id="ARBA00023136"/>
    </source>
</evidence>
<evidence type="ECO:0000259" key="23">
    <source>
        <dbReference type="Pfam" id="PF04389"/>
    </source>
</evidence>
<gene>
    <name evidence="25 26 27 28" type="primary">LOC110983202</name>
</gene>
<evidence type="ECO:0000256" key="17">
    <source>
        <dbReference type="ARBA" id="ARBA00052003"/>
    </source>
</evidence>
<protein>
    <recommendedName>
        <fullName evidence="18">glutamate carboxypeptidase II</fullName>
        <ecNumber evidence="18">3.4.17.21</ecNumber>
    </recommendedName>
</protein>
<proteinExistence type="inferred from homology"/>
<evidence type="ECO:0000256" key="20">
    <source>
        <dbReference type="SAM" id="Phobius"/>
    </source>
</evidence>
<evidence type="ECO:0000256" key="5">
    <source>
        <dbReference type="ARBA" id="ARBA00022475"/>
    </source>
</evidence>
<comment type="similarity">
    <text evidence="3">Belongs to the peptidase M28 family. M28B subfamily.</text>
</comment>
<comment type="catalytic activity">
    <reaction evidence="17">
        <text>Release of an unsubstituted, C-terminal glutamyl residue, typically from Ac-Asp-Glu or folylpoly-gamma-glutamates.</text>
        <dbReference type="EC" id="3.4.17.21"/>
    </reaction>
</comment>
<feature type="transmembrane region" description="Helical" evidence="20">
    <location>
        <begin position="75"/>
        <end position="98"/>
    </location>
</feature>
<dbReference type="GO" id="GO:0006508">
    <property type="term" value="P:proteolysis"/>
    <property type="evidence" value="ECO:0007669"/>
    <property type="project" value="UniProtKB-KW"/>
</dbReference>
<evidence type="ECO:0000313" key="25">
    <source>
        <dbReference type="RefSeq" id="XP_022097951.1"/>
    </source>
</evidence>
<dbReference type="OMA" id="GEAKNIM"/>
<dbReference type="InterPro" id="IPR007484">
    <property type="entry name" value="Peptidase_M28"/>
</dbReference>
<comment type="subcellular location">
    <subcellularLocation>
        <location evidence="2">Cell membrane</location>
        <topology evidence="2">Single-pass type II membrane protein</topology>
    </subcellularLocation>
</comment>
<dbReference type="PANTHER" id="PTHR10404:SF77">
    <property type="entry name" value="GLUTAMATE CARBOXYPEPTIDASE 2 HOMOLOG"/>
    <property type="match status" value="1"/>
</dbReference>
<evidence type="ECO:0000256" key="6">
    <source>
        <dbReference type="ARBA" id="ARBA00022670"/>
    </source>
</evidence>
<keyword evidence="16" id="KW-0325">Glycoprotein</keyword>
<dbReference type="FunFam" id="1.20.930.40:FF:000001">
    <property type="entry name" value="N-acetylated-alpha-linked acidic dipeptidase 2"/>
    <property type="match status" value="1"/>
</dbReference>
<evidence type="ECO:0000256" key="4">
    <source>
        <dbReference type="ARBA" id="ARBA00011738"/>
    </source>
</evidence>
<keyword evidence="5" id="KW-1003">Cell membrane</keyword>
<evidence type="ECO:0000256" key="19">
    <source>
        <dbReference type="SAM" id="MobiDB-lite"/>
    </source>
</evidence>
<keyword evidence="6" id="KW-0645">Protease</keyword>
<keyword evidence="15 20" id="KW-0472">Membrane</keyword>
<keyword evidence="10" id="KW-0862">Zinc</keyword>
<feature type="compositionally biased region" description="Polar residues" evidence="19">
    <location>
        <begin position="33"/>
        <end position="43"/>
    </location>
</feature>
<dbReference type="PANTHER" id="PTHR10404">
    <property type="entry name" value="N-ACETYLATED-ALPHA-LINKED ACIDIC DIPEPTIDASE"/>
    <property type="match status" value="1"/>
</dbReference>
<dbReference type="GO" id="GO:0004181">
    <property type="term" value="F:metallocarboxypeptidase activity"/>
    <property type="evidence" value="ECO:0007669"/>
    <property type="project" value="UniProtKB-EC"/>
</dbReference>
<dbReference type="Pfam" id="PF04253">
    <property type="entry name" value="TFR_dimer"/>
    <property type="match status" value="1"/>
</dbReference>
<dbReference type="Gene3D" id="3.40.630.10">
    <property type="entry name" value="Zn peptidases"/>
    <property type="match status" value="1"/>
</dbReference>
<dbReference type="FunFam" id="3.40.630.10:FF:000089">
    <property type="entry name" value="N-acetylated alpha-linked acidic dipeptidase like 1"/>
    <property type="match status" value="1"/>
</dbReference>
<feature type="domain" description="PA" evidence="21">
    <location>
        <begin position="238"/>
        <end position="326"/>
    </location>
</feature>
<keyword evidence="11" id="KW-0735">Signal-anchor</keyword>
<dbReference type="RefSeq" id="XP_022097952.1">
    <property type="nucleotide sequence ID" value="XM_022242260.1"/>
</dbReference>
<dbReference type="FunFam" id="3.50.30.30:FF:000002">
    <property type="entry name" value="N-acetylated-alpha-linked acidic dipeptidase 2"/>
    <property type="match status" value="1"/>
</dbReference>
<dbReference type="GO" id="GO:0046872">
    <property type="term" value="F:metal ion binding"/>
    <property type="evidence" value="ECO:0007669"/>
    <property type="project" value="UniProtKB-KW"/>
</dbReference>
<evidence type="ECO:0000256" key="11">
    <source>
        <dbReference type="ARBA" id="ARBA00022968"/>
    </source>
</evidence>
<dbReference type="GO" id="GO:0016805">
    <property type="term" value="F:dipeptidase activity"/>
    <property type="evidence" value="ECO:0007669"/>
    <property type="project" value="UniProtKB-KW"/>
</dbReference>
<dbReference type="InterPro" id="IPR039373">
    <property type="entry name" value="Peptidase_M28B"/>
</dbReference>
<dbReference type="GO" id="GO:0005886">
    <property type="term" value="C:plasma membrane"/>
    <property type="evidence" value="ECO:0007669"/>
    <property type="project" value="UniProtKB-SubCell"/>
</dbReference>
<dbReference type="Pfam" id="PF04389">
    <property type="entry name" value="Peptidase_M28"/>
    <property type="match status" value="1"/>
</dbReference>
<dbReference type="Proteomes" id="UP000694845">
    <property type="component" value="Unplaced"/>
</dbReference>
<dbReference type="RefSeq" id="XP_022097954.1">
    <property type="nucleotide sequence ID" value="XM_022242262.1"/>
</dbReference>
<name>A0A8B7YX98_ACAPL</name>
<evidence type="ECO:0000256" key="1">
    <source>
        <dbReference type="ARBA" id="ARBA00001947"/>
    </source>
</evidence>
<evidence type="ECO:0000256" key="2">
    <source>
        <dbReference type="ARBA" id="ARBA00004401"/>
    </source>
</evidence>
<evidence type="ECO:0000313" key="26">
    <source>
        <dbReference type="RefSeq" id="XP_022097952.1"/>
    </source>
</evidence>
<keyword evidence="13" id="KW-0224">Dipeptidase</keyword>
<dbReference type="EC" id="3.4.17.21" evidence="18"/>
<dbReference type="GeneID" id="110983202"/>
<dbReference type="Pfam" id="PF02225">
    <property type="entry name" value="PA"/>
    <property type="match status" value="1"/>
</dbReference>
<evidence type="ECO:0000256" key="8">
    <source>
        <dbReference type="ARBA" id="ARBA00022723"/>
    </source>
</evidence>
<dbReference type="Gene3D" id="1.20.930.40">
    <property type="entry name" value="Transferrin receptor-like, dimerisation domain"/>
    <property type="match status" value="1"/>
</dbReference>
<dbReference type="InterPro" id="IPR036757">
    <property type="entry name" value="TFR-like_dimer_dom_sf"/>
</dbReference>
<dbReference type="CDD" id="cd08022">
    <property type="entry name" value="M28_PSMA_like"/>
    <property type="match status" value="1"/>
</dbReference>
<keyword evidence="12 20" id="KW-1133">Transmembrane helix</keyword>
<dbReference type="InterPro" id="IPR003137">
    <property type="entry name" value="PA_domain"/>
</dbReference>
<dbReference type="RefSeq" id="XP_022097953.1">
    <property type="nucleotide sequence ID" value="XM_022242261.1"/>
</dbReference>
<feature type="domain" description="Transferrin receptor-like dimerisation" evidence="22">
    <location>
        <begin position="690"/>
        <end position="809"/>
    </location>
</feature>
<evidence type="ECO:0000256" key="10">
    <source>
        <dbReference type="ARBA" id="ARBA00022833"/>
    </source>
</evidence>
<evidence type="ECO:0000256" key="16">
    <source>
        <dbReference type="ARBA" id="ARBA00023180"/>
    </source>
</evidence>
<evidence type="ECO:0000256" key="14">
    <source>
        <dbReference type="ARBA" id="ARBA00023049"/>
    </source>
</evidence>
<evidence type="ECO:0000313" key="28">
    <source>
        <dbReference type="RefSeq" id="XP_022097954.1"/>
    </source>
</evidence>
<organism evidence="24 28">
    <name type="scientific">Acanthaster planci</name>
    <name type="common">Crown-of-thorns starfish</name>
    <dbReference type="NCBI Taxonomy" id="133434"/>
    <lineage>
        <taxon>Eukaryota</taxon>
        <taxon>Metazoa</taxon>
        <taxon>Echinodermata</taxon>
        <taxon>Eleutherozoa</taxon>
        <taxon>Asterozoa</taxon>
        <taxon>Asteroidea</taxon>
        <taxon>Valvatacea</taxon>
        <taxon>Valvatida</taxon>
        <taxon>Acanthasteridae</taxon>
        <taxon>Acanthaster</taxon>
    </lineage>
</organism>
<evidence type="ECO:0000313" key="27">
    <source>
        <dbReference type="RefSeq" id="XP_022097953.1"/>
    </source>
</evidence>
<evidence type="ECO:0000313" key="24">
    <source>
        <dbReference type="Proteomes" id="UP000694845"/>
    </source>
</evidence>
<dbReference type="OrthoDB" id="5841748at2759"/>
<dbReference type="CDD" id="cd02121">
    <property type="entry name" value="PA_GCPII_like"/>
    <property type="match status" value="1"/>
</dbReference>
<dbReference type="AlphaFoldDB" id="A0A8B7YX98"/>
<reference evidence="25 26" key="1">
    <citation type="submission" date="2025-04" db="UniProtKB">
        <authorList>
            <consortium name="RefSeq"/>
        </authorList>
    </citation>
    <scope>IDENTIFICATION</scope>
</reference>
<dbReference type="KEGG" id="aplc:110983202"/>
<dbReference type="InterPro" id="IPR007365">
    <property type="entry name" value="TFR-like_dimer_dom"/>
</dbReference>
<keyword evidence="8" id="KW-0479">Metal-binding</keyword>
<feature type="region of interest" description="Disordered" evidence="19">
    <location>
        <begin position="15"/>
        <end position="56"/>
    </location>
</feature>
<comment type="cofactor">
    <cofactor evidence="1">
        <name>Zn(2+)</name>
        <dbReference type="ChEBI" id="CHEBI:29105"/>
    </cofactor>
</comment>
<keyword evidence="14" id="KW-0482">Metalloprotease</keyword>
<dbReference type="RefSeq" id="XP_022097951.1">
    <property type="nucleotide sequence ID" value="XM_022242259.1"/>
</dbReference>
<dbReference type="SUPFAM" id="SSF47672">
    <property type="entry name" value="Transferrin receptor-like dimerisation domain"/>
    <property type="match status" value="1"/>
</dbReference>
<comment type="subunit">
    <text evidence="4">Homodimer.</text>
</comment>
<feature type="domain" description="Peptidase M28" evidence="23">
    <location>
        <begin position="423"/>
        <end position="550"/>
    </location>
</feature>